<comment type="caution">
    <text evidence="5">The sequence shown here is derived from an EMBL/GenBank/DDBJ whole genome shotgun (WGS) entry which is preliminary data.</text>
</comment>
<keyword evidence="6" id="KW-1185">Reference proteome</keyword>
<dbReference type="GO" id="GO:0019799">
    <property type="term" value="F:tubulin N-acetyltransferase activity"/>
    <property type="evidence" value="ECO:0007669"/>
    <property type="project" value="UniProtKB-UniRule"/>
</dbReference>
<dbReference type="InterPro" id="IPR007965">
    <property type="entry name" value="GNAT_ATAT"/>
</dbReference>
<name>A0A6G0U2M0_APHGL</name>
<evidence type="ECO:0000256" key="1">
    <source>
        <dbReference type="ARBA" id="ARBA00022679"/>
    </source>
</evidence>
<dbReference type="InterPro" id="IPR038746">
    <property type="entry name" value="Atat"/>
</dbReference>
<dbReference type="GO" id="GO:0005874">
    <property type="term" value="C:microtubule"/>
    <property type="evidence" value="ECO:0007669"/>
    <property type="project" value="InterPro"/>
</dbReference>
<dbReference type="Pfam" id="PF05301">
    <property type="entry name" value="Acetyltransf_16"/>
    <property type="match status" value="1"/>
</dbReference>
<reference evidence="5 6" key="1">
    <citation type="submission" date="2019-08" db="EMBL/GenBank/DDBJ databases">
        <title>The genome of the soybean aphid Biotype 1, its phylome, world population structure and adaptation to the North American continent.</title>
        <authorList>
            <person name="Giordano R."/>
            <person name="Donthu R.K."/>
            <person name="Hernandez A.G."/>
            <person name="Wright C.L."/>
            <person name="Zimin A.V."/>
        </authorList>
    </citation>
    <scope>NUCLEOTIDE SEQUENCE [LARGE SCALE GENOMIC DNA]</scope>
    <source>
        <tissue evidence="5">Whole aphids</tissue>
    </source>
</reference>
<comment type="catalytic activity">
    <reaction evidence="3">
        <text>L-lysyl-[alpha-tubulin] + acetyl-CoA = N(6)-acetyl-L-lysyl-[alpha-tubulin] + CoA + H(+)</text>
        <dbReference type="Rhea" id="RHEA:15277"/>
        <dbReference type="Rhea" id="RHEA-COMP:11278"/>
        <dbReference type="Rhea" id="RHEA-COMP:11279"/>
        <dbReference type="ChEBI" id="CHEBI:15378"/>
        <dbReference type="ChEBI" id="CHEBI:29969"/>
        <dbReference type="ChEBI" id="CHEBI:57287"/>
        <dbReference type="ChEBI" id="CHEBI:57288"/>
        <dbReference type="ChEBI" id="CHEBI:61930"/>
        <dbReference type="EC" id="2.3.1.108"/>
    </reaction>
</comment>
<dbReference type="EC" id="2.3.1.108" evidence="3"/>
<keyword evidence="2 3" id="KW-0012">Acyltransferase</keyword>
<evidence type="ECO:0000256" key="2">
    <source>
        <dbReference type="ARBA" id="ARBA00023315"/>
    </source>
</evidence>
<gene>
    <name evidence="5" type="ORF">AGLY_002941</name>
</gene>
<comment type="function">
    <text evidence="3">Specifically acetylates 'Lys-40' in alpha-tubulin on the lumenal side of microtubules. Promotes microtubule destabilization and accelerates microtubule dynamics; this activity may be independent of acetylation activity. Acetylates alpha-tubulin with a slow enzymatic rate, due to a catalytic site that is not optimized for acetyl transfer. Enters the microtubule through each end and diffuses quickly throughout the lumen of microtubules. Acetylates only long/old microtubules because of its slow acetylation rate since it does not have time to act on dynamically unstable microtubules before the enzyme is released.</text>
</comment>
<dbReference type="EMBL" id="VYZN01000009">
    <property type="protein sequence ID" value="KAE9543030.1"/>
    <property type="molecule type" value="Genomic_DNA"/>
</dbReference>
<dbReference type="CDD" id="cd04301">
    <property type="entry name" value="NAT_SF"/>
    <property type="match status" value="1"/>
</dbReference>
<feature type="domain" description="N-acetyltransferase" evidence="4">
    <location>
        <begin position="1"/>
        <end position="182"/>
    </location>
</feature>
<proteinExistence type="inferred from homology"/>
<dbReference type="PANTHER" id="PTHR12327">
    <property type="entry name" value="ALPHA-TUBULIN N-ACETYLTRANSFERASE 1"/>
    <property type="match status" value="1"/>
</dbReference>
<dbReference type="GO" id="GO:0070507">
    <property type="term" value="P:regulation of microtubule cytoskeleton organization"/>
    <property type="evidence" value="ECO:0007669"/>
    <property type="project" value="UniProtKB-UniRule"/>
</dbReference>
<feature type="binding site" evidence="3">
    <location>
        <begin position="116"/>
        <end position="129"/>
    </location>
    <ligand>
        <name>acetyl-CoA</name>
        <dbReference type="ChEBI" id="CHEBI:57288"/>
    </ligand>
</feature>
<accession>A0A6G0U2M0</accession>
<evidence type="ECO:0000313" key="5">
    <source>
        <dbReference type="EMBL" id="KAE9543030.1"/>
    </source>
</evidence>
<dbReference type="Gene3D" id="3.40.630.30">
    <property type="match status" value="1"/>
</dbReference>
<comment type="caution">
    <text evidence="3">Lacks conserved residue(s) required for the propagation of feature annotation.</text>
</comment>
<evidence type="ECO:0000259" key="4">
    <source>
        <dbReference type="PROSITE" id="PS51730"/>
    </source>
</evidence>
<evidence type="ECO:0000313" key="6">
    <source>
        <dbReference type="Proteomes" id="UP000475862"/>
    </source>
</evidence>
<comment type="similarity">
    <text evidence="3">Belongs to the acetyltransferase ATAT1 family.</text>
</comment>
<keyword evidence="1 3" id="KW-0808">Transferase</keyword>
<sequence length="289" mass="33571">MEFNFSIKDVATEEVMKIDNTLTAMGHEKNDDLKDKMKLIIDEMGKASAVAQELKLPVTSADKLANSDHILYMMTEHDKPEHFSVVGILKMGWKKLYLYNKEGSRSEAMVYCLLDFYIHESKQRKGYGKRLIECMLQDINLEAKHLAIDKPTKKLLQFMWKHYQLSKLVNQGNNFVIFEEFFDDACKCFIILLFDEKNHDNSGHRAVAYKRQPMFGRHGAHKHHDTMGEIVQGEGDAAFVKFKYNQDTDFVDNQFKEVNPHPESEGAFKTDQDGNSVKRDLKFHHNSLW</sequence>
<evidence type="ECO:0000256" key="3">
    <source>
        <dbReference type="HAMAP-Rule" id="MF_03130"/>
    </source>
</evidence>
<organism evidence="5 6">
    <name type="scientific">Aphis glycines</name>
    <name type="common">Soybean aphid</name>
    <dbReference type="NCBI Taxonomy" id="307491"/>
    <lineage>
        <taxon>Eukaryota</taxon>
        <taxon>Metazoa</taxon>
        <taxon>Ecdysozoa</taxon>
        <taxon>Arthropoda</taxon>
        <taxon>Hexapoda</taxon>
        <taxon>Insecta</taxon>
        <taxon>Pterygota</taxon>
        <taxon>Neoptera</taxon>
        <taxon>Paraneoptera</taxon>
        <taxon>Hemiptera</taxon>
        <taxon>Sternorrhyncha</taxon>
        <taxon>Aphidomorpha</taxon>
        <taxon>Aphidoidea</taxon>
        <taxon>Aphididae</taxon>
        <taxon>Aphidini</taxon>
        <taxon>Aphis</taxon>
        <taxon>Aphis</taxon>
    </lineage>
</organism>
<feature type="site" description="Crucial for catalytic activity" evidence="3">
    <location>
        <position position="52"/>
    </location>
</feature>
<dbReference type="GO" id="GO:0048666">
    <property type="term" value="P:neuron development"/>
    <property type="evidence" value="ECO:0007669"/>
    <property type="project" value="UniProtKB-UniRule"/>
</dbReference>
<protein>
    <recommendedName>
        <fullName evidence="3">Alpha-tubulin N-acetyltransferase</fullName>
        <shortName evidence="3">Alpha-TAT</shortName>
        <shortName evidence="3">TAT</shortName>
        <ecNumber evidence="3">2.3.1.108</ecNumber>
    </recommendedName>
    <alternativeName>
        <fullName evidence="3">Acetyltransferase mec-17 homolog</fullName>
    </alternativeName>
</protein>
<dbReference type="HAMAP" id="MF_03130">
    <property type="entry name" value="mec17"/>
    <property type="match status" value="1"/>
</dbReference>
<dbReference type="PROSITE" id="PS51730">
    <property type="entry name" value="GNAT_ATAT"/>
    <property type="match status" value="1"/>
</dbReference>
<dbReference type="Proteomes" id="UP000475862">
    <property type="component" value="Unassembled WGS sequence"/>
</dbReference>
<dbReference type="AlphaFoldDB" id="A0A6G0U2M0"/>
<dbReference type="OrthoDB" id="447510at2759"/>
<dbReference type="PANTHER" id="PTHR12327:SF0">
    <property type="entry name" value="ALPHA-TUBULIN N-ACETYLTRANSFERASE 1"/>
    <property type="match status" value="1"/>
</dbReference>